<dbReference type="PATRIC" id="fig|1193502.14.peg.177"/>
<comment type="similarity">
    <text evidence="2 6">Belongs to the ABC-3 integral membrane protein family.</text>
</comment>
<evidence type="ECO:0000313" key="8">
    <source>
        <dbReference type="EMBL" id="AOO63970.1"/>
    </source>
</evidence>
<proteinExistence type="inferred from homology"/>
<dbReference type="Proteomes" id="UP000094609">
    <property type="component" value="Chromosome"/>
</dbReference>
<feature type="transmembrane region" description="Helical" evidence="7">
    <location>
        <begin position="12"/>
        <end position="33"/>
    </location>
</feature>
<accession>A0A1D7TGA7</accession>
<dbReference type="InterPro" id="IPR001626">
    <property type="entry name" value="ABC_TroCD"/>
</dbReference>
<feature type="transmembrane region" description="Helical" evidence="7">
    <location>
        <begin position="242"/>
        <end position="262"/>
    </location>
</feature>
<dbReference type="EMBL" id="CP017111">
    <property type="protein sequence ID" value="AOO63970.1"/>
    <property type="molecule type" value="Genomic_DNA"/>
</dbReference>
<dbReference type="SUPFAM" id="SSF81345">
    <property type="entry name" value="ABC transporter involved in vitamin B12 uptake, BtuC"/>
    <property type="match status" value="1"/>
</dbReference>
<dbReference type="GO" id="GO:0055085">
    <property type="term" value="P:transmembrane transport"/>
    <property type="evidence" value="ECO:0007669"/>
    <property type="project" value="InterPro"/>
</dbReference>
<evidence type="ECO:0000313" key="9">
    <source>
        <dbReference type="Proteomes" id="UP000094609"/>
    </source>
</evidence>
<evidence type="ECO:0000256" key="7">
    <source>
        <dbReference type="SAM" id="Phobius"/>
    </source>
</evidence>
<evidence type="ECO:0000256" key="5">
    <source>
        <dbReference type="ARBA" id="ARBA00023136"/>
    </source>
</evidence>
<dbReference type="InterPro" id="IPR037294">
    <property type="entry name" value="ABC_BtuC-like"/>
</dbReference>
<feature type="transmembrane region" description="Helical" evidence="7">
    <location>
        <begin position="53"/>
        <end position="78"/>
    </location>
</feature>
<evidence type="ECO:0000256" key="6">
    <source>
        <dbReference type="RuleBase" id="RU003943"/>
    </source>
</evidence>
<keyword evidence="4 7" id="KW-1133">Transmembrane helix</keyword>
<dbReference type="KEGG" id="shal:SHALO_0173"/>
<keyword evidence="9" id="KW-1185">Reference proteome</keyword>
<gene>
    <name evidence="8" type="ORF">SHALO_0173</name>
</gene>
<dbReference type="CDD" id="cd06550">
    <property type="entry name" value="TM_ABC_iron-siderophores_like"/>
    <property type="match status" value="1"/>
</dbReference>
<comment type="subcellular location">
    <subcellularLocation>
        <location evidence="6">Cell membrane</location>
        <topology evidence="6">Multi-pass membrane protein</topology>
    </subcellularLocation>
    <subcellularLocation>
        <location evidence="1">Membrane</location>
        <topology evidence="1">Multi-pass membrane protein</topology>
    </subcellularLocation>
</comment>
<dbReference type="STRING" id="1193502.SHALO_0173"/>
<feature type="transmembrane region" description="Helical" evidence="7">
    <location>
        <begin position="215"/>
        <end position="235"/>
    </location>
</feature>
<feature type="transmembrane region" description="Helical" evidence="7">
    <location>
        <begin position="132"/>
        <end position="150"/>
    </location>
</feature>
<feature type="transmembrane region" description="Helical" evidence="7">
    <location>
        <begin position="90"/>
        <end position="112"/>
    </location>
</feature>
<dbReference type="Pfam" id="PF00950">
    <property type="entry name" value="ABC-3"/>
    <property type="match status" value="1"/>
</dbReference>
<evidence type="ECO:0000256" key="2">
    <source>
        <dbReference type="ARBA" id="ARBA00008034"/>
    </source>
</evidence>
<evidence type="ECO:0000256" key="4">
    <source>
        <dbReference type="ARBA" id="ARBA00022989"/>
    </source>
</evidence>
<dbReference type="PANTHER" id="PTHR30477">
    <property type="entry name" value="ABC-TRANSPORTER METAL-BINDING PROTEIN"/>
    <property type="match status" value="1"/>
</dbReference>
<dbReference type="GO" id="GO:0043190">
    <property type="term" value="C:ATP-binding cassette (ABC) transporter complex"/>
    <property type="evidence" value="ECO:0007669"/>
    <property type="project" value="InterPro"/>
</dbReference>
<name>A0A1D7TGA7_9BACT</name>
<dbReference type="Gene3D" id="1.10.3470.10">
    <property type="entry name" value="ABC transporter involved in vitamin B12 uptake, BtuC"/>
    <property type="match status" value="1"/>
</dbReference>
<dbReference type="PANTHER" id="PTHR30477:SF18">
    <property type="entry name" value="METAL TRANSPORT SYSTEM MEMBRANE PROTEIN CT_417-RELATED"/>
    <property type="match status" value="1"/>
</dbReference>
<organism evidence="8 9">
    <name type="scientific">Sulfurospirillum halorespirans DSM 13726</name>
    <dbReference type="NCBI Taxonomy" id="1193502"/>
    <lineage>
        <taxon>Bacteria</taxon>
        <taxon>Pseudomonadati</taxon>
        <taxon>Campylobacterota</taxon>
        <taxon>Epsilonproteobacteria</taxon>
        <taxon>Campylobacterales</taxon>
        <taxon>Sulfurospirillaceae</taxon>
        <taxon>Sulfurospirillum</taxon>
    </lineage>
</organism>
<dbReference type="GO" id="GO:0010043">
    <property type="term" value="P:response to zinc ion"/>
    <property type="evidence" value="ECO:0007669"/>
    <property type="project" value="TreeGrafter"/>
</dbReference>
<evidence type="ECO:0000256" key="3">
    <source>
        <dbReference type="ARBA" id="ARBA00022692"/>
    </source>
</evidence>
<keyword evidence="3 6" id="KW-0812">Transmembrane</keyword>
<evidence type="ECO:0000256" key="1">
    <source>
        <dbReference type="ARBA" id="ARBA00004141"/>
    </source>
</evidence>
<protein>
    <submittedName>
        <fullName evidence="8">Manganese/zinc/iron chelate uptake transporter (MZT) family inner membrane permease protein</fullName>
    </submittedName>
</protein>
<dbReference type="AlphaFoldDB" id="A0A1D7TGA7"/>
<reference evidence="9" key="1">
    <citation type="submission" date="2016-08" db="EMBL/GenBank/DDBJ databases">
        <title>Complete genome sequence of the organohalide-respiring Epsilonproteobacterium Sulfurospirillum halorespirans.</title>
        <authorList>
            <person name="Goris T."/>
            <person name="Zimmermann J."/>
            <person name="Schenz B."/>
            <person name="Lemos M."/>
            <person name="Hackermueller J."/>
            <person name="Diekert G."/>
        </authorList>
    </citation>
    <scope>NUCLEOTIDE SEQUENCE [LARGE SCALE GENOMIC DNA]</scope>
    <source>
        <strain>DSM 13726</strain>
        <strain evidence="9">PCE-M2</strain>
    </source>
</reference>
<sequence>MMDILSFDFMQNALWASLLVSIICGVIGTLTVINRMVFIAGGIAHGSYGGVGLALYFGIAPMLGASLFSLFLGAIIAYITHQNNARLDALIGVLWAFGMALGIIMTDLTPGYNVDLMSYLFGAILSVTPEDLYSMGTVLVLVLAFAIIFYKQLLAMSFDAQFAKLRGINVTLLYFALVLIIALGVVIIIRAVGLILVIALLTIPPYIAEKFTNSVGGMMVVSSLLSALFCTLGLYLSYRFNLSGGASIILVATTLFFLQLLYSRLTKD</sequence>
<keyword evidence="6" id="KW-0813">Transport</keyword>
<feature type="transmembrane region" description="Helical" evidence="7">
    <location>
        <begin position="171"/>
        <end position="203"/>
    </location>
</feature>
<keyword evidence="5 7" id="KW-0472">Membrane</keyword>
<dbReference type="RefSeq" id="WP_069476963.1">
    <property type="nucleotide sequence ID" value="NZ_CP017111.1"/>
</dbReference>